<protein>
    <submittedName>
        <fullName evidence="1">Pentatricopeptide repeat-containing protein</fullName>
    </submittedName>
</protein>
<dbReference type="Proteomes" id="UP000236291">
    <property type="component" value="Unassembled WGS sequence"/>
</dbReference>
<reference evidence="1 2" key="2">
    <citation type="journal article" date="2017" name="Front. Plant Sci.">
        <title>Gene Classification and Mining of Molecular Markers Useful in Red Clover (Trifolium pratense) Breeding.</title>
        <authorList>
            <person name="Istvanek J."/>
            <person name="Dluhosova J."/>
            <person name="Dluhos P."/>
            <person name="Patkova L."/>
            <person name="Nedelnik J."/>
            <person name="Repkova J."/>
        </authorList>
    </citation>
    <scope>NUCLEOTIDE SEQUENCE [LARGE SCALE GENOMIC DNA]</scope>
    <source>
        <strain evidence="2">cv. Tatra</strain>
        <tissue evidence="1">Young leaves</tissue>
    </source>
</reference>
<comment type="caution">
    <text evidence="1">The sequence shown here is derived from an EMBL/GenBank/DDBJ whole genome shotgun (WGS) entry which is preliminary data.</text>
</comment>
<dbReference type="PANTHER" id="PTHR47859">
    <property type="entry name" value="PENTATRICOPEPTIDE REPEAT-CONTAINING PROTEIN"/>
    <property type="match status" value="1"/>
</dbReference>
<dbReference type="PANTHER" id="PTHR47859:SF1">
    <property type="entry name" value="PENTATRICOPEPTIDE REPEAT-CONTAINING PROTEIN"/>
    <property type="match status" value="1"/>
</dbReference>
<dbReference type="Gene3D" id="1.25.40.10">
    <property type="entry name" value="Tetratricopeptide repeat domain"/>
    <property type="match status" value="1"/>
</dbReference>
<accession>A0A2K3LBL0</accession>
<sequence>MMMMHIKNVGPEFIESMAGSSAGSSLQQQIVKALRSDERKKASHLLQDFGHRSHSLSADDFVNIFKYCAQSPDPLFAMEIWRLMELKDISIDNTCSSLMMRALCKGVYTEEVNY</sequence>
<evidence type="ECO:0000313" key="2">
    <source>
        <dbReference type="Proteomes" id="UP000236291"/>
    </source>
</evidence>
<reference evidence="1 2" key="1">
    <citation type="journal article" date="2014" name="Am. J. Bot.">
        <title>Genome assembly and annotation for red clover (Trifolium pratense; Fabaceae).</title>
        <authorList>
            <person name="Istvanek J."/>
            <person name="Jaros M."/>
            <person name="Krenek A."/>
            <person name="Repkova J."/>
        </authorList>
    </citation>
    <scope>NUCLEOTIDE SEQUENCE [LARGE SCALE GENOMIC DNA]</scope>
    <source>
        <strain evidence="2">cv. Tatra</strain>
        <tissue evidence="1">Young leaves</tissue>
    </source>
</reference>
<dbReference type="EMBL" id="ASHM01029826">
    <property type="protein sequence ID" value="PNX75917.1"/>
    <property type="molecule type" value="Genomic_DNA"/>
</dbReference>
<dbReference type="STRING" id="57577.A0A2K3LBL0"/>
<proteinExistence type="predicted"/>
<dbReference type="AlphaFoldDB" id="A0A2K3LBL0"/>
<organism evidence="1 2">
    <name type="scientific">Trifolium pratense</name>
    <name type="common">Red clover</name>
    <dbReference type="NCBI Taxonomy" id="57577"/>
    <lineage>
        <taxon>Eukaryota</taxon>
        <taxon>Viridiplantae</taxon>
        <taxon>Streptophyta</taxon>
        <taxon>Embryophyta</taxon>
        <taxon>Tracheophyta</taxon>
        <taxon>Spermatophyta</taxon>
        <taxon>Magnoliopsida</taxon>
        <taxon>eudicotyledons</taxon>
        <taxon>Gunneridae</taxon>
        <taxon>Pentapetalae</taxon>
        <taxon>rosids</taxon>
        <taxon>fabids</taxon>
        <taxon>Fabales</taxon>
        <taxon>Fabaceae</taxon>
        <taxon>Papilionoideae</taxon>
        <taxon>50 kb inversion clade</taxon>
        <taxon>NPAAA clade</taxon>
        <taxon>Hologalegina</taxon>
        <taxon>IRL clade</taxon>
        <taxon>Trifolieae</taxon>
        <taxon>Trifolium</taxon>
    </lineage>
</organism>
<gene>
    <name evidence="1" type="ORF">L195_g031861</name>
</gene>
<name>A0A2K3LBL0_TRIPR</name>
<evidence type="ECO:0000313" key="1">
    <source>
        <dbReference type="EMBL" id="PNX75917.1"/>
    </source>
</evidence>
<dbReference type="InterPro" id="IPR011990">
    <property type="entry name" value="TPR-like_helical_dom_sf"/>
</dbReference>